<keyword evidence="5" id="KW-1185">Reference proteome</keyword>
<dbReference type="EMBL" id="SIJB01000012">
    <property type="protein sequence ID" value="NBI28216.1"/>
    <property type="molecule type" value="Genomic_DNA"/>
</dbReference>
<gene>
    <name evidence="4" type="primary">sufD</name>
    <name evidence="4" type="ORF">ERL59_04500</name>
</gene>
<comment type="similarity">
    <text evidence="1">Belongs to the iron-sulfur cluster assembly SufBD family.</text>
</comment>
<evidence type="ECO:0000313" key="5">
    <source>
        <dbReference type="Proteomes" id="UP000448943"/>
    </source>
</evidence>
<reference evidence="4 5" key="1">
    <citation type="submission" date="2019-01" db="EMBL/GenBank/DDBJ databases">
        <title>Chengkuizengella sp. nov., isolated from deep-sea sediment of East Pacific Ocean.</title>
        <authorList>
            <person name="Yang J."/>
            <person name="Lai Q."/>
            <person name="Shao Z."/>
        </authorList>
    </citation>
    <scope>NUCLEOTIDE SEQUENCE [LARGE SCALE GENOMIC DNA]</scope>
    <source>
        <strain evidence="4 5">YPA3-1-1</strain>
    </source>
</reference>
<organism evidence="4 5">
    <name type="scientific">Chengkuizengella marina</name>
    <dbReference type="NCBI Taxonomy" id="2507566"/>
    <lineage>
        <taxon>Bacteria</taxon>
        <taxon>Bacillati</taxon>
        <taxon>Bacillota</taxon>
        <taxon>Bacilli</taxon>
        <taxon>Bacillales</taxon>
        <taxon>Paenibacillaceae</taxon>
        <taxon>Chengkuizengella</taxon>
    </lineage>
</organism>
<dbReference type="AlphaFoldDB" id="A0A6N9PZB1"/>
<evidence type="ECO:0000256" key="1">
    <source>
        <dbReference type="ARBA" id="ARBA00043967"/>
    </source>
</evidence>
<dbReference type="InterPro" id="IPR000825">
    <property type="entry name" value="SUF_FeS_clus_asmbl_SufBD_core"/>
</dbReference>
<dbReference type="Proteomes" id="UP000448943">
    <property type="component" value="Unassembled WGS sequence"/>
</dbReference>
<evidence type="ECO:0000259" key="3">
    <source>
        <dbReference type="Pfam" id="PF19295"/>
    </source>
</evidence>
<dbReference type="NCBIfam" id="TIGR01981">
    <property type="entry name" value="sufD"/>
    <property type="match status" value="1"/>
</dbReference>
<dbReference type="PANTHER" id="PTHR30508:SF1">
    <property type="entry name" value="UPF0051 PROTEIN ABCI8, CHLOROPLASTIC-RELATED"/>
    <property type="match status" value="1"/>
</dbReference>
<dbReference type="SUPFAM" id="SSF101960">
    <property type="entry name" value="Stabilizer of iron transporter SufD"/>
    <property type="match status" value="1"/>
</dbReference>
<protein>
    <submittedName>
        <fullName evidence="4">Fe-S cluster assembly protein SufD</fullName>
    </submittedName>
</protein>
<name>A0A6N9PZB1_9BACL</name>
<dbReference type="InterPro" id="IPR045595">
    <property type="entry name" value="SufBD_N"/>
</dbReference>
<dbReference type="OrthoDB" id="9803529at2"/>
<dbReference type="Pfam" id="PF19295">
    <property type="entry name" value="SufBD_N"/>
    <property type="match status" value="1"/>
</dbReference>
<comment type="caution">
    <text evidence="4">The sequence shown here is derived from an EMBL/GenBank/DDBJ whole genome shotgun (WGS) entry which is preliminary data.</text>
</comment>
<dbReference type="InterPro" id="IPR037284">
    <property type="entry name" value="SUF_FeS_clus_asmbl_SufBD_sf"/>
</dbReference>
<dbReference type="Pfam" id="PF01458">
    <property type="entry name" value="SUFBD_core"/>
    <property type="match status" value="1"/>
</dbReference>
<accession>A0A6N9PZB1</accession>
<sequence>MTTQIILPIDQSEVQALSKSKNEPEWLSSLRLEALTLAGQLDYPKLEKTNLNRWSIDSYGKYKSSDSIKSLADLPQKFQTSLQDQKDNLLVQRNSNVVFQTLSDELTKQGVIFTDLETAAKEHSELVQKYFMQAVKKDENQLTAIHTSLWSGGVFLYVPKNVQVEIPLQVLFLNEDDTSIFSPHVLIVAESNSSVSYVDHVTSEGVANDLVHNSIVEVFVKPGAKVQFSTLHNLNGKITDLSYRRAVVENDGSIEWIIGEMNDGNCMSDTSSILKGNGSTSDAKIVCIGTNDQKLNITTNATHFGKSSDSDMITRAVMNDNSTAIINGVTKIEHGAKNANGEQTEKVLMLSPTARGDANPMLLIDEDEVTAGHAASVGQVDKNQIYYLMSRGISKETAERLIIYGFLAPVVSQIPIKQVADQLQALIEGKLER</sequence>
<dbReference type="InterPro" id="IPR011542">
    <property type="entry name" value="SUF_FeS_clus_asmbl_SufD"/>
</dbReference>
<feature type="domain" description="SUF system FeS cluster assembly SufBD core" evidence="2">
    <location>
        <begin position="176"/>
        <end position="406"/>
    </location>
</feature>
<evidence type="ECO:0000259" key="2">
    <source>
        <dbReference type="Pfam" id="PF01458"/>
    </source>
</evidence>
<dbReference type="RefSeq" id="WP_160644973.1">
    <property type="nucleotide sequence ID" value="NZ_SIJB01000012.1"/>
</dbReference>
<proteinExistence type="inferred from homology"/>
<dbReference type="PANTHER" id="PTHR30508">
    <property type="entry name" value="FES CLUSTER ASSEMBLY PROTEIN SUF"/>
    <property type="match status" value="1"/>
</dbReference>
<dbReference type="GO" id="GO:0016226">
    <property type="term" value="P:iron-sulfur cluster assembly"/>
    <property type="evidence" value="ECO:0007669"/>
    <property type="project" value="InterPro"/>
</dbReference>
<dbReference type="InterPro" id="IPR055346">
    <property type="entry name" value="Fe-S_cluster_assembly_SufBD"/>
</dbReference>
<evidence type="ECO:0000313" key="4">
    <source>
        <dbReference type="EMBL" id="NBI28216.1"/>
    </source>
</evidence>
<feature type="domain" description="SUF system FeS cluster assembly SufBD N-terminal" evidence="3">
    <location>
        <begin position="47"/>
        <end position="170"/>
    </location>
</feature>